<dbReference type="InterPro" id="IPR005545">
    <property type="entry name" value="YCII"/>
</dbReference>
<evidence type="ECO:0000259" key="2">
    <source>
        <dbReference type="Pfam" id="PF03795"/>
    </source>
</evidence>
<reference evidence="3 4" key="1">
    <citation type="submission" date="2017-02" db="EMBL/GenBank/DDBJ databases">
        <authorList>
            <person name="Peterson S.W."/>
        </authorList>
    </citation>
    <scope>NUCLEOTIDE SEQUENCE [LARGE SCALE GENOMIC DNA]</scope>
    <source>
        <strain evidence="3 4">DSM 21481</strain>
    </source>
</reference>
<dbReference type="InterPro" id="IPR011008">
    <property type="entry name" value="Dimeric_a/b-barrel"/>
</dbReference>
<dbReference type="OrthoDB" id="668782at2"/>
<dbReference type="PANTHER" id="PTHR35174">
    <property type="entry name" value="BLL7171 PROTEIN-RELATED"/>
    <property type="match status" value="1"/>
</dbReference>
<gene>
    <name evidence="3" type="ORF">SAMN04324258_1431</name>
</gene>
<keyword evidence="4" id="KW-1185">Reference proteome</keyword>
<sequence>MRIMVLLTEPDHYDVWEAADAQERGRFFDRLEAFGNAVAERGAIVAGEGLDHHGRARTLGPRTDDGRAVTDGPYAEAAEQLGGFYLVDLPDLDTAVELARLLPDNLTVELRPATAA</sequence>
<evidence type="ECO:0000313" key="4">
    <source>
        <dbReference type="Proteomes" id="UP000189777"/>
    </source>
</evidence>
<proteinExistence type="inferred from homology"/>
<dbReference type="Pfam" id="PF03795">
    <property type="entry name" value="YCII"/>
    <property type="match status" value="1"/>
</dbReference>
<dbReference type="AlphaFoldDB" id="A0A1T5JI37"/>
<dbReference type="RefSeq" id="WP_079572834.1">
    <property type="nucleotide sequence ID" value="NZ_FUZQ01000002.1"/>
</dbReference>
<evidence type="ECO:0000313" key="3">
    <source>
        <dbReference type="EMBL" id="SKC51257.1"/>
    </source>
</evidence>
<dbReference type="EMBL" id="FUZQ01000002">
    <property type="protein sequence ID" value="SKC51257.1"/>
    <property type="molecule type" value="Genomic_DNA"/>
</dbReference>
<evidence type="ECO:0000256" key="1">
    <source>
        <dbReference type="ARBA" id="ARBA00007689"/>
    </source>
</evidence>
<organism evidence="3 4">
    <name type="scientific">Krasilnikoviella flava</name>
    <dbReference type="NCBI Taxonomy" id="526729"/>
    <lineage>
        <taxon>Bacteria</taxon>
        <taxon>Bacillati</taxon>
        <taxon>Actinomycetota</taxon>
        <taxon>Actinomycetes</taxon>
        <taxon>Micrococcales</taxon>
        <taxon>Promicromonosporaceae</taxon>
        <taxon>Krasilnikoviella</taxon>
    </lineage>
</organism>
<dbReference type="Proteomes" id="UP000189777">
    <property type="component" value="Unassembled WGS sequence"/>
</dbReference>
<accession>A0A1T5JI37</accession>
<feature type="domain" description="YCII-related" evidence="2">
    <location>
        <begin position="47"/>
        <end position="103"/>
    </location>
</feature>
<dbReference type="Gene3D" id="3.30.70.1060">
    <property type="entry name" value="Dimeric alpha+beta barrel"/>
    <property type="match status" value="1"/>
</dbReference>
<dbReference type="SUPFAM" id="SSF54909">
    <property type="entry name" value="Dimeric alpha+beta barrel"/>
    <property type="match status" value="1"/>
</dbReference>
<protein>
    <submittedName>
        <fullName evidence="3">Uncharacterized conserved protein</fullName>
    </submittedName>
</protein>
<name>A0A1T5JI37_9MICO</name>
<dbReference type="STRING" id="526729.SAMN04324258_1431"/>
<comment type="similarity">
    <text evidence="1">Belongs to the YciI family.</text>
</comment>
<dbReference type="PANTHER" id="PTHR35174:SF3">
    <property type="entry name" value="BLL7171 PROTEIN"/>
    <property type="match status" value="1"/>
</dbReference>